<comment type="caution">
    <text evidence="1">The sequence shown here is derived from an EMBL/GenBank/DDBJ whole genome shotgun (WGS) entry which is preliminary data.</text>
</comment>
<accession>A0A2P5DM57</accession>
<organism evidence="1 2">
    <name type="scientific">Parasponia andersonii</name>
    <name type="common">Sponia andersonii</name>
    <dbReference type="NCBI Taxonomy" id="3476"/>
    <lineage>
        <taxon>Eukaryota</taxon>
        <taxon>Viridiplantae</taxon>
        <taxon>Streptophyta</taxon>
        <taxon>Embryophyta</taxon>
        <taxon>Tracheophyta</taxon>
        <taxon>Spermatophyta</taxon>
        <taxon>Magnoliopsida</taxon>
        <taxon>eudicotyledons</taxon>
        <taxon>Gunneridae</taxon>
        <taxon>Pentapetalae</taxon>
        <taxon>rosids</taxon>
        <taxon>fabids</taxon>
        <taxon>Rosales</taxon>
        <taxon>Cannabaceae</taxon>
        <taxon>Parasponia</taxon>
    </lineage>
</organism>
<dbReference type="AlphaFoldDB" id="A0A2P5DM57"/>
<dbReference type="Proteomes" id="UP000237105">
    <property type="component" value="Unassembled WGS sequence"/>
</dbReference>
<evidence type="ECO:0000313" key="1">
    <source>
        <dbReference type="EMBL" id="PON74354.1"/>
    </source>
</evidence>
<feature type="non-terminal residue" evidence="1">
    <location>
        <position position="1"/>
    </location>
</feature>
<dbReference type="EMBL" id="JXTB01000029">
    <property type="protein sequence ID" value="PON74354.1"/>
    <property type="molecule type" value="Genomic_DNA"/>
</dbReference>
<sequence>ISIFSRVRRFDSAASSLRPLVTATFSATIVRLVSPLNLRFGLEEIKEVAMKDMNLVISKTSNKSGIFPIDAFMFFVL</sequence>
<dbReference type="OrthoDB" id="10443577at2759"/>
<name>A0A2P5DM57_PARAD</name>
<gene>
    <name evidence="1" type="ORF">PanWU01x14_051860</name>
</gene>
<keyword evidence="2" id="KW-1185">Reference proteome</keyword>
<evidence type="ECO:0000313" key="2">
    <source>
        <dbReference type="Proteomes" id="UP000237105"/>
    </source>
</evidence>
<proteinExistence type="predicted"/>
<protein>
    <submittedName>
        <fullName evidence="1">Uncharacterized protein</fullName>
    </submittedName>
</protein>
<reference evidence="2" key="1">
    <citation type="submission" date="2016-06" db="EMBL/GenBank/DDBJ databases">
        <title>Parallel loss of symbiosis genes in relatives of nitrogen-fixing non-legume Parasponia.</title>
        <authorList>
            <person name="Van Velzen R."/>
            <person name="Holmer R."/>
            <person name="Bu F."/>
            <person name="Rutten L."/>
            <person name="Van Zeijl A."/>
            <person name="Liu W."/>
            <person name="Santuari L."/>
            <person name="Cao Q."/>
            <person name="Sharma T."/>
            <person name="Shen D."/>
            <person name="Roswanjaya Y."/>
            <person name="Wardhani T."/>
            <person name="Kalhor M.S."/>
            <person name="Jansen J."/>
            <person name="Van den Hoogen J."/>
            <person name="Gungor B."/>
            <person name="Hartog M."/>
            <person name="Hontelez J."/>
            <person name="Verver J."/>
            <person name="Yang W.-C."/>
            <person name="Schijlen E."/>
            <person name="Repin R."/>
            <person name="Schilthuizen M."/>
            <person name="Schranz E."/>
            <person name="Heidstra R."/>
            <person name="Miyata K."/>
            <person name="Fedorova E."/>
            <person name="Kohlen W."/>
            <person name="Bisseling T."/>
            <person name="Smit S."/>
            <person name="Geurts R."/>
        </authorList>
    </citation>
    <scope>NUCLEOTIDE SEQUENCE [LARGE SCALE GENOMIC DNA]</scope>
    <source>
        <strain evidence="2">cv. WU1-14</strain>
    </source>
</reference>